<name>A0A6J5LMS8_9CAUD</name>
<organism evidence="1">
    <name type="scientific">uncultured Caudovirales phage</name>
    <dbReference type="NCBI Taxonomy" id="2100421"/>
    <lineage>
        <taxon>Viruses</taxon>
        <taxon>Duplodnaviria</taxon>
        <taxon>Heunggongvirae</taxon>
        <taxon>Uroviricota</taxon>
        <taxon>Caudoviricetes</taxon>
        <taxon>Peduoviridae</taxon>
        <taxon>Maltschvirus</taxon>
        <taxon>Maltschvirus maltsch</taxon>
    </lineage>
</organism>
<reference evidence="1" key="1">
    <citation type="submission" date="2020-04" db="EMBL/GenBank/DDBJ databases">
        <authorList>
            <person name="Chiriac C."/>
            <person name="Salcher M."/>
            <person name="Ghai R."/>
            <person name="Kavagutti S V."/>
        </authorList>
    </citation>
    <scope>NUCLEOTIDE SEQUENCE</scope>
</reference>
<evidence type="ECO:0000313" key="1">
    <source>
        <dbReference type="EMBL" id="CAB4134683.1"/>
    </source>
</evidence>
<evidence type="ECO:0000313" key="2">
    <source>
        <dbReference type="EMBL" id="CAB4154634.1"/>
    </source>
</evidence>
<proteinExistence type="predicted"/>
<accession>A0A6J5LMS8</accession>
<gene>
    <name evidence="1" type="ORF">UFOVP282_18</name>
    <name evidence="2" type="ORF">UFOVP643_17</name>
</gene>
<dbReference type="EMBL" id="LR796619">
    <property type="protein sequence ID" value="CAB4154634.1"/>
    <property type="molecule type" value="Genomic_DNA"/>
</dbReference>
<dbReference type="EMBL" id="LR796289">
    <property type="protein sequence ID" value="CAB4134683.1"/>
    <property type="molecule type" value="Genomic_DNA"/>
</dbReference>
<protein>
    <submittedName>
        <fullName evidence="1">Uncharacterized protein</fullName>
    </submittedName>
</protein>
<sequence>MSVIAQTYRDVVQQMRTICSNHPAIETFRVGPASMIEIPTQDQPTSAKYPYVMLIPQPASLDGRSTQFDFDLVVMDLAKDVLDLEETIHSSTMEILRDILAAYTMTKWATINYNLSLPVVATPFVEGYNNSVAGWTAQISIEAKSPFDHCNNPIILA</sequence>